<reference evidence="1 2" key="1">
    <citation type="submission" date="2016-11" db="EMBL/GenBank/DDBJ databases">
        <authorList>
            <person name="Jaros S."/>
            <person name="Januszkiewicz K."/>
            <person name="Wedrychowicz H."/>
        </authorList>
    </citation>
    <scope>NUCLEOTIDE SEQUENCE [LARGE SCALE GENOMIC DNA]</scope>
    <source>
        <strain evidence="1 2">GAS138</strain>
    </source>
</reference>
<dbReference type="AlphaFoldDB" id="A0A1M5TFI4"/>
<dbReference type="EMBL" id="LT670817">
    <property type="protein sequence ID" value="SHH49502.1"/>
    <property type="molecule type" value="Genomic_DNA"/>
</dbReference>
<evidence type="ECO:0000313" key="1">
    <source>
        <dbReference type="EMBL" id="SHH49502.1"/>
    </source>
</evidence>
<name>A0A1M5TFI4_9BRAD</name>
<dbReference type="Proteomes" id="UP000189796">
    <property type="component" value="Chromosome I"/>
</dbReference>
<proteinExistence type="predicted"/>
<gene>
    <name evidence="1" type="ORF">SAMN05443248_4998</name>
</gene>
<sequence>MIQHCGANGYHVLDRLARPFGKGPRFVHMLGRYKPWSFEVVPSARHNPTDHLNMVCFELSPFFEAAQPFARELGWPGWLRRRTLPSRILNLAFGGNVALRGLPLAMVSWAAASLGRRSEL</sequence>
<protein>
    <submittedName>
        <fullName evidence="1">Uncharacterized protein</fullName>
    </submittedName>
</protein>
<evidence type="ECO:0000313" key="2">
    <source>
        <dbReference type="Proteomes" id="UP000189796"/>
    </source>
</evidence>
<organism evidence="1 2">
    <name type="scientific">Bradyrhizobium erythrophlei</name>
    <dbReference type="NCBI Taxonomy" id="1437360"/>
    <lineage>
        <taxon>Bacteria</taxon>
        <taxon>Pseudomonadati</taxon>
        <taxon>Pseudomonadota</taxon>
        <taxon>Alphaproteobacteria</taxon>
        <taxon>Hyphomicrobiales</taxon>
        <taxon>Nitrobacteraceae</taxon>
        <taxon>Bradyrhizobium</taxon>
    </lineage>
</organism>
<accession>A0A1M5TFI4</accession>